<dbReference type="Proteomes" id="UP001320715">
    <property type="component" value="Unassembled WGS sequence"/>
</dbReference>
<organism evidence="2 3">
    <name type="scientific">Hoeflea alexandrii</name>
    <dbReference type="NCBI Taxonomy" id="288436"/>
    <lineage>
        <taxon>Bacteria</taxon>
        <taxon>Pseudomonadati</taxon>
        <taxon>Pseudomonadota</taxon>
        <taxon>Alphaproteobacteria</taxon>
        <taxon>Hyphomicrobiales</taxon>
        <taxon>Rhizobiaceae</taxon>
        <taxon>Hoeflea</taxon>
    </lineage>
</organism>
<protein>
    <submittedName>
        <fullName evidence="2">RES domain-containing protein</fullName>
    </submittedName>
</protein>
<keyword evidence="3" id="KW-1185">Reference proteome</keyword>
<dbReference type="Pfam" id="PF08808">
    <property type="entry name" value="RES"/>
    <property type="match status" value="1"/>
</dbReference>
<sequence>MSPPSRFEIRQELKKLNRLDPERALYSAINSTYIKIMHGLVTVVGMAGGGELFYRVRRTKGSKPTLVSELQAPPEKFVTGYQRCNPPGTPMFYAASRRIGALVEARVEPGEIVYLSEWIGRNRIPVNRIFENEENQIVPFVEMSTIHGPNQDIILAHLDTMFTKRIHSTFGDDYKFTAAIAQQLTTKFPENEEHDVHEDGYVALKYPSVLNRENIHNTAMHASFASERLELLHVMELRVNSNDEDDFSIEVIDTAVNILGDKFEWTGNPKLIPEMLDKKRSVPFIFNGNKWSRRLFQGDVTMEYINNLMKE</sequence>
<comment type="caution">
    <text evidence="2">The sequence shown here is derived from an EMBL/GenBank/DDBJ whole genome shotgun (WGS) entry which is preliminary data.</text>
</comment>
<gene>
    <name evidence="2" type="ORF">GTW23_16320</name>
</gene>
<dbReference type="RefSeq" id="WP_152009484.1">
    <property type="nucleotide sequence ID" value="NZ_JAAAML010000003.1"/>
</dbReference>
<feature type="domain" description="RES" evidence="1">
    <location>
        <begin position="54"/>
        <end position="219"/>
    </location>
</feature>
<dbReference type="InterPro" id="IPR014914">
    <property type="entry name" value="RES_dom"/>
</dbReference>
<reference evidence="2 3" key="1">
    <citation type="submission" date="2020-01" db="EMBL/GenBank/DDBJ databases">
        <title>Genomes of bacteria type strains.</title>
        <authorList>
            <person name="Chen J."/>
            <person name="Zhu S."/>
            <person name="Yang J."/>
        </authorList>
    </citation>
    <scope>NUCLEOTIDE SEQUENCE [LARGE SCALE GENOMIC DNA]</scope>
    <source>
        <strain evidence="2 3">DSM 16655</strain>
    </source>
</reference>
<dbReference type="EMBL" id="JAAAML010000003">
    <property type="protein sequence ID" value="MCO6409749.1"/>
    <property type="molecule type" value="Genomic_DNA"/>
</dbReference>
<name>A0ABT1CU67_9HYPH</name>
<proteinExistence type="predicted"/>
<evidence type="ECO:0000313" key="2">
    <source>
        <dbReference type="EMBL" id="MCO6409749.1"/>
    </source>
</evidence>
<evidence type="ECO:0000259" key="1">
    <source>
        <dbReference type="Pfam" id="PF08808"/>
    </source>
</evidence>
<accession>A0ABT1CU67</accession>
<evidence type="ECO:0000313" key="3">
    <source>
        <dbReference type="Proteomes" id="UP001320715"/>
    </source>
</evidence>